<organism evidence="2 3">
    <name type="scientific">Gigaspora margarita</name>
    <dbReference type="NCBI Taxonomy" id="4874"/>
    <lineage>
        <taxon>Eukaryota</taxon>
        <taxon>Fungi</taxon>
        <taxon>Fungi incertae sedis</taxon>
        <taxon>Mucoromycota</taxon>
        <taxon>Glomeromycotina</taxon>
        <taxon>Glomeromycetes</taxon>
        <taxon>Diversisporales</taxon>
        <taxon>Gigasporaceae</taxon>
        <taxon>Gigaspora</taxon>
    </lineage>
</organism>
<evidence type="ECO:0000313" key="3">
    <source>
        <dbReference type="Proteomes" id="UP000439903"/>
    </source>
</evidence>
<feature type="domain" description="NERD" evidence="1">
    <location>
        <begin position="19"/>
        <end position="66"/>
    </location>
</feature>
<dbReference type="Pfam" id="PF08378">
    <property type="entry name" value="NERD"/>
    <property type="match status" value="1"/>
</dbReference>
<dbReference type="SUPFAM" id="SSF69322">
    <property type="entry name" value="Tricorn protease domain 2"/>
    <property type="match status" value="1"/>
</dbReference>
<dbReference type="OrthoDB" id="2410547at2759"/>
<dbReference type="InterPro" id="IPR015943">
    <property type="entry name" value="WD40/YVTN_repeat-like_dom_sf"/>
</dbReference>
<proteinExistence type="predicted"/>
<name>A0A8H3XDQ0_GIGMA</name>
<dbReference type="InterPro" id="IPR011528">
    <property type="entry name" value="NERD"/>
</dbReference>
<gene>
    <name evidence="2" type="ORF">F8M41_001859</name>
</gene>
<protein>
    <recommendedName>
        <fullName evidence="1">NERD domain-containing protein</fullName>
    </recommendedName>
</protein>
<dbReference type="EMBL" id="WTPW01001152">
    <property type="protein sequence ID" value="KAF0452878.1"/>
    <property type="molecule type" value="Genomic_DNA"/>
</dbReference>
<dbReference type="Gene3D" id="2.130.10.10">
    <property type="entry name" value="YVTN repeat-like/Quinoprotein amine dehydrogenase"/>
    <property type="match status" value="1"/>
</dbReference>
<dbReference type="AlphaFoldDB" id="A0A8H3XDQ0"/>
<evidence type="ECO:0000259" key="1">
    <source>
        <dbReference type="Pfam" id="PF08378"/>
    </source>
</evidence>
<sequence length="143" mass="17281">MFQEIFDFETPDKEIKLTFPDWQKEIDFLSFRDNGNIIIINAKYYRAYVFSSKDNKRWTCKSMIELQYFKKIYITPKGKLILFNDTINEITMWNIDDLSAKTRILIEWRHVLKHIEISDDEELLVVCAENKEFKETNLYVFST</sequence>
<keyword evidence="3" id="KW-1185">Reference proteome</keyword>
<dbReference type="Proteomes" id="UP000439903">
    <property type="component" value="Unassembled WGS sequence"/>
</dbReference>
<comment type="caution">
    <text evidence="2">The sequence shown here is derived from an EMBL/GenBank/DDBJ whole genome shotgun (WGS) entry which is preliminary data.</text>
</comment>
<reference evidence="2 3" key="1">
    <citation type="journal article" date="2019" name="Environ. Microbiol.">
        <title>At the nexus of three kingdoms: the genome of the mycorrhizal fungus Gigaspora margarita provides insights into plant, endobacterial and fungal interactions.</title>
        <authorList>
            <person name="Venice F."/>
            <person name="Ghignone S."/>
            <person name="Salvioli di Fossalunga A."/>
            <person name="Amselem J."/>
            <person name="Novero M."/>
            <person name="Xianan X."/>
            <person name="Sedzielewska Toro K."/>
            <person name="Morin E."/>
            <person name="Lipzen A."/>
            <person name="Grigoriev I.V."/>
            <person name="Henrissat B."/>
            <person name="Martin F.M."/>
            <person name="Bonfante P."/>
        </authorList>
    </citation>
    <scope>NUCLEOTIDE SEQUENCE [LARGE SCALE GENOMIC DNA]</scope>
    <source>
        <strain evidence="2 3">BEG34</strain>
    </source>
</reference>
<evidence type="ECO:0000313" key="2">
    <source>
        <dbReference type="EMBL" id="KAF0452878.1"/>
    </source>
</evidence>
<accession>A0A8H3XDQ0</accession>